<accession>A0A5S4ENF1</accession>
<dbReference type="Proteomes" id="UP000306324">
    <property type="component" value="Unassembled WGS sequence"/>
</dbReference>
<dbReference type="PANTHER" id="PTHR30629:SF6">
    <property type="entry name" value="PROPHAGE INTEGRASE INTA-RELATED"/>
    <property type="match status" value="1"/>
</dbReference>
<dbReference type="InterPro" id="IPR002104">
    <property type="entry name" value="Integrase_catalytic"/>
</dbReference>
<dbReference type="PROSITE" id="PS51898">
    <property type="entry name" value="TYR_RECOMBINASE"/>
    <property type="match status" value="1"/>
</dbReference>
<evidence type="ECO:0000259" key="6">
    <source>
        <dbReference type="PROSITE" id="PS51898"/>
    </source>
</evidence>
<evidence type="ECO:0000313" key="8">
    <source>
        <dbReference type="Proteomes" id="UP000306324"/>
    </source>
</evidence>
<dbReference type="PANTHER" id="PTHR30629">
    <property type="entry name" value="PROPHAGE INTEGRASE"/>
    <property type="match status" value="1"/>
</dbReference>
<dbReference type="EMBL" id="SWAD01000037">
    <property type="protein sequence ID" value="TMQ76909.1"/>
    <property type="molecule type" value="Genomic_DNA"/>
</dbReference>
<dbReference type="InterPro" id="IPR050808">
    <property type="entry name" value="Phage_Integrase"/>
</dbReference>
<dbReference type="InterPro" id="IPR011010">
    <property type="entry name" value="DNA_brk_join_enz"/>
</dbReference>
<organism evidence="7 8">
    <name type="scientific">Candidatus Accumulibacter phosphatis</name>
    <dbReference type="NCBI Taxonomy" id="327160"/>
    <lineage>
        <taxon>Bacteria</taxon>
        <taxon>Pseudomonadati</taxon>
        <taxon>Pseudomonadota</taxon>
        <taxon>Betaproteobacteria</taxon>
        <taxon>Candidatus Accumulibacter</taxon>
    </lineage>
</organism>
<evidence type="ECO:0000256" key="1">
    <source>
        <dbReference type="ARBA" id="ARBA00008857"/>
    </source>
</evidence>
<keyword evidence="3" id="KW-0233">DNA recombination</keyword>
<gene>
    <name evidence="7" type="ORF">ACCUM_3782</name>
</gene>
<dbReference type="SUPFAM" id="SSF56349">
    <property type="entry name" value="DNA breaking-rejoining enzymes"/>
    <property type="match status" value="1"/>
</dbReference>
<dbReference type="InterPro" id="IPR013762">
    <property type="entry name" value="Integrase-like_cat_sf"/>
</dbReference>
<evidence type="ECO:0000256" key="4">
    <source>
        <dbReference type="SAM" id="Coils"/>
    </source>
</evidence>
<evidence type="ECO:0000313" key="7">
    <source>
        <dbReference type="EMBL" id="TMQ76909.1"/>
    </source>
</evidence>
<evidence type="ECO:0000256" key="2">
    <source>
        <dbReference type="ARBA" id="ARBA00022908"/>
    </source>
</evidence>
<dbReference type="Gene3D" id="3.30.160.390">
    <property type="entry name" value="Integrase, DNA-binding domain"/>
    <property type="match status" value="1"/>
</dbReference>
<dbReference type="RefSeq" id="WP_138678023.1">
    <property type="nucleotide sequence ID" value="NZ_SWAD01000037.1"/>
</dbReference>
<protein>
    <submittedName>
        <fullName evidence="7">Putative phage integrase</fullName>
    </submittedName>
</protein>
<dbReference type="GO" id="GO:0003677">
    <property type="term" value="F:DNA binding"/>
    <property type="evidence" value="ECO:0007669"/>
    <property type="project" value="InterPro"/>
</dbReference>
<feature type="coiled-coil region" evidence="4">
    <location>
        <begin position="92"/>
        <end position="119"/>
    </location>
</feature>
<dbReference type="InterPro" id="IPR025166">
    <property type="entry name" value="Integrase_DNA_bind_dom"/>
</dbReference>
<dbReference type="InterPro" id="IPR038488">
    <property type="entry name" value="Integrase_DNA-bd_sf"/>
</dbReference>
<feature type="region of interest" description="Disordered" evidence="5">
    <location>
        <begin position="146"/>
        <end position="168"/>
    </location>
</feature>
<evidence type="ECO:0000256" key="5">
    <source>
        <dbReference type="SAM" id="MobiDB-lite"/>
    </source>
</evidence>
<keyword evidence="8" id="KW-1185">Reference proteome</keyword>
<dbReference type="Pfam" id="PF00589">
    <property type="entry name" value="Phage_integrase"/>
    <property type="match status" value="1"/>
</dbReference>
<keyword evidence="4" id="KW-0175">Coiled coil</keyword>
<reference evidence="7 8" key="1">
    <citation type="submission" date="2019-04" db="EMBL/GenBank/DDBJ databases">
        <title>A novel phosphate-accumulating bacterium identified in bioreactor for phosphate removal from wastewater.</title>
        <authorList>
            <person name="Kotlyarov R.Y."/>
            <person name="Beletsky A.V."/>
            <person name="Kallistova A.Y."/>
            <person name="Dorofeev A.G."/>
            <person name="Nikolaev Y.Y."/>
            <person name="Pimenov N.V."/>
            <person name="Ravin N.V."/>
            <person name="Mardanov A.V."/>
        </authorList>
    </citation>
    <scope>NUCLEOTIDE SEQUENCE [LARGE SCALE GENOMIC DNA]</scope>
    <source>
        <strain evidence="7 8">Bin19</strain>
    </source>
</reference>
<feature type="compositionally biased region" description="Basic and acidic residues" evidence="5">
    <location>
        <begin position="146"/>
        <end position="155"/>
    </location>
</feature>
<dbReference type="OrthoDB" id="8556969at2"/>
<sequence length="448" mass="49915">MSENKVPFTAGRVSKFVCETGKAASFLWDTESAGLGLKASAGGSKVYVLQSRLESGASVRLTIGSTKAWTLGAARDEARRLQVLIDSGIDPRQEKRDRIAEAEAKRAEAEAKRIELERIVAPAMEAWQKYIEARAPRWSQSHLGDHATVSKEGGEPRTQGRHPGDSDKTLPGILRPLLALPLEQIDADRVRVWLQDEAAKRPTHTRLAFSLLRAFLNWCADRPEYRDQVQADACITRMARDELPKKSAKDDCLQREQLPAWFAAVRQIQNPVIAAYLQTALLIGARREEVAGIRWEDVDFQWKALTIRDKVEGERTIPLTPYVAALLAGLPRRNEWVFSSVTAASGRLQEPRIMHNKCLVAAGLPALSIHGLRRSFGTLAEWVECPAGVSAQIMGHKPSATAEKHYRVRPLDLLRMWHTKIEGWILSEAGIEQPVEADTRLRVVQSGL</sequence>
<feature type="domain" description="Tyr recombinase" evidence="6">
    <location>
        <begin position="248"/>
        <end position="419"/>
    </location>
</feature>
<dbReference type="Pfam" id="PF13356">
    <property type="entry name" value="Arm-DNA-bind_3"/>
    <property type="match status" value="1"/>
</dbReference>
<dbReference type="GO" id="GO:0006310">
    <property type="term" value="P:DNA recombination"/>
    <property type="evidence" value="ECO:0007669"/>
    <property type="project" value="UniProtKB-KW"/>
</dbReference>
<keyword evidence="2" id="KW-0229">DNA integration</keyword>
<comment type="caution">
    <text evidence="7">The sequence shown here is derived from an EMBL/GenBank/DDBJ whole genome shotgun (WGS) entry which is preliminary data.</text>
</comment>
<dbReference type="GO" id="GO:0015074">
    <property type="term" value="P:DNA integration"/>
    <property type="evidence" value="ECO:0007669"/>
    <property type="project" value="UniProtKB-KW"/>
</dbReference>
<comment type="similarity">
    <text evidence="1">Belongs to the 'phage' integrase family.</text>
</comment>
<proteinExistence type="inferred from homology"/>
<evidence type="ECO:0000256" key="3">
    <source>
        <dbReference type="ARBA" id="ARBA00023172"/>
    </source>
</evidence>
<dbReference type="AlphaFoldDB" id="A0A5S4ENF1"/>
<name>A0A5S4ENF1_9PROT</name>
<dbReference type="Gene3D" id="1.10.443.10">
    <property type="entry name" value="Intergrase catalytic core"/>
    <property type="match status" value="1"/>
</dbReference>